<proteinExistence type="predicted"/>
<keyword evidence="2" id="KW-1185">Reference proteome</keyword>
<dbReference type="AlphaFoldDB" id="A0A9P6ZMJ9"/>
<reference evidence="1" key="1">
    <citation type="journal article" date="2020" name="New Phytol.">
        <title>Comparative genomics reveals dynamic genome evolution in host specialist ectomycorrhizal fungi.</title>
        <authorList>
            <person name="Lofgren L.A."/>
            <person name="Nguyen N.H."/>
            <person name="Vilgalys R."/>
            <person name="Ruytinx J."/>
            <person name="Liao H.L."/>
            <person name="Branco S."/>
            <person name="Kuo A."/>
            <person name="LaButti K."/>
            <person name="Lipzen A."/>
            <person name="Andreopoulos W."/>
            <person name="Pangilinan J."/>
            <person name="Riley R."/>
            <person name="Hundley H."/>
            <person name="Na H."/>
            <person name="Barry K."/>
            <person name="Grigoriev I.V."/>
            <person name="Stajich J.E."/>
            <person name="Kennedy P.G."/>
        </authorList>
    </citation>
    <scope>NUCLEOTIDE SEQUENCE</scope>
    <source>
        <strain evidence="1">DOB743</strain>
    </source>
</reference>
<gene>
    <name evidence="1" type="ORF">EV702DRAFT_1134065</name>
</gene>
<organism evidence="1 2">
    <name type="scientific">Suillus placidus</name>
    <dbReference type="NCBI Taxonomy" id="48579"/>
    <lineage>
        <taxon>Eukaryota</taxon>
        <taxon>Fungi</taxon>
        <taxon>Dikarya</taxon>
        <taxon>Basidiomycota</taxon>
        <taxon>Agaricomycotina</taxon>
        <taxon>Agaricomycetes</taxon>
        <taxon>Agaricomycetidae</taxon>
        <taxon>Boletales</taxon>
        <taxon>Suillineae</taxon>
        <taxon>Suillaceae</taxon>
        <taxon>Suillus</taxon>
    </lineage>
</organism>
<sequence>MSFMLEGVNVSELATVARDDSSEISLLSVSFLNSYALARSREGMFRALVTLLEGDVRFSTDFPFTLRDILPAMVVLGRDWYAFCHDILHSHPEVWLLSCEWTLMENLGRDRVVDDGSLVNKAAQAGCFVIAQDMVRQEIVHELLIVLSDKDGSVTTVNEIAAAHTLDMSVGHASVRDQFVRHLFTGFCVVKGSSGGGGRACAAIARGFPEVSSLMDYMLGYH</sequence>
<dbReference type="OrthoDB" id="2693157at2759"/>
<evidence type="ECO:0000313" key="2">
    <source>
        <dbReference type="Proteomes" id="UP000714275"/>
    </source>
</evidence>
<comment type="caution">
    <text evidence="1">The sequence shown here is derived from an EMBL/GenBank/DDBJ whole genome shotgun (WGS) entry which is preliminary data.</text>
</comment>
<dbReference type="EMBL" id="JABBWD010000053">
    <property type="protein sequence ID" value="KAG1772476.1"/>
    <property type="molecule type" value="Genomic_DNA"/>
</dbReference>
<name>A0A9P6ZMJ9_9AGAM</name>
<protein>
    <submittedName>
        <fullName evidence="1">Uncharacterized protein</fullName>
    </submittedName>
</protein>
<accession>A0A9P6ZMJ9</accession>
<evidence type="ECO:0000313" key="1">
    <source>
        <dbReference type="EMBL" id="KAG1772476.1"/>
    </source>
</evidence>
<dbReference type="Proteomes" id="UP000714275">
    <property type="component" value="Unassembled WGS sequence"/>
</dbReference>